<sequence>MWSRDFITHPLAGRCQNCIPPSRSVHNRPRSRDMRPTYGNGGTAHHHLPGVGGPKYPDPTNQSFYQSNSFTTPLCSVFRHITSRYQSSPVQSSLVSSVTPCTVPRLLDASLRYANAQQFDVIFFFQVSYRRNKLIN</sequence>
<proteinExistence type="predicted"/>
<organism evidence="2 3">
    <name type="scientific">Penicillium nordicum</name>
    <dbReference type="NCBI Taxonomy" id="229535"/>
    <lineage>
        <taxon>Eukaryota</taxon>
        <taxon>Fungi</taxon>
        <taxon>Dikarya</taxon>
        <taxon>Ascomycota</taxon>
        <taxon>Pezizomycotina</taxon>
        <taxon>Eurotiomycetes</taxon>
        <taxon>Eurotiomycetidae</taxon>
        <taxon>Eurotiales</taxon>
        <taxon>Aspergillaceae</taxon>
        <taxon>Penicillium</taxon>
    </lineage>
</organism>
<feature type="region of interest" description="Disordered" evidence="1">
    <location>
        <begin position="20"/>
        <end position="56"/>
    </location>
</feature>
<protein>
    <submittedName>
        <fullName evidence="2">Uncharacterized protein</fullName>
    </submittedName>
</protein>
<evidence type="ECO:0000313" key="2">
    <source>
        <dbReference type="EMBL" id="KOS45791.1"/>
    </source>
</evidence>
<dbReference type="AlphaFoldDB" id="A0A0M8PDA1"/>
<gene>
    <name evidence="2" type="ORF">ACN38_g3231</name>
</gene>
<evidence type="ECO:0000256" key="1">
    <source>
        <dbReference type="SAM" id="MobiDB-lite"/>
    </source>
</evidence>
<dbReference type="EMBL" id="LHQQ01000038">
    <property type="protein sequence ID" value="KOS45791.1"/>
    <property type="molecule type" value="Genomic_DNA"/>
</dbReference>
<dbReference type="Proteomes" id="UP000037696">
    <property type="component" value="Unassembled WGS sequence"/>
</dbReference>
<reference evidence="2 3" key="1">
    <citation type="submission" date="2015-08" db="EMBL/GenBank/DDBJ databases">
        <title>Genome sequencing of Penicillium nordicum.</title>
        <authorList>
            <person name="Nguyen H.D."/>
            <person name="Seifert K.A."/>
        </authorList>
    </citation>
    <scope>NUCLEOTIDE SEQUENCE [LARGE SCALE GENOMIC DNA]</scope>
    <source>
        <strain evidence="2 3">DAOMC 185683</strain>
    </source>
</reference>
<comment type="caution">
    <text evidence="2">The sequence shown here is derived from an EMBL/GenBank/DDBJ whole genome shotgun (WGS) entry which is preliminary data.</text>
</comment>
<name>A0A0M8PDA1_9EURO</name>
<accession>A0A0M8PDA1</accession>
<keyword evidence="3" id="KW-1185">Reference proteome</keyword>
<evidence type="ECO:0000313" key="3">
    <source>
        <dbReference type="Proteomes" id="UP000037696"/>
    </source>
</evidence>